<organism evidence="2 3">
    <name type="scientific">Macrococcus equipercicus</name>
    <dbReference type="NCBI Taxonomy" id="69967"/>
    <lineage>
        <taxon>Bacteria</taxon>
        <taxon>Bacillati</taxon>
        <taxon>Bacillota</taxon>
        <taxon>Bacilli</taxon>
        <taxon>Bacillales</taxon>
        <taxon>Staphylococcaceae</taxon>
        <taxon>Macrococcus</taxon>
    </lineage>
</organism>
<dbReference type="EMBL" id="CP073809">
    <property type="protein sequence ID" value="UTH14284.1"/>
    <property type="molecule type" value="Genomic_DNA"/>
</dbReference>
<dbReference type="Proteomes" id="UP001057381">
    <property type="component" value="Chromosome"/>
</dbReference>
<protein>
    <submittedName>
        <fullName evidence="2">Uncharacterized protein</fullName>
    </submittedName>
</protein>
<dbReference type="AlphaFoldDB" id="A0A9Q9BRI1"/>
<feature type="coiled-coil region" evidence="1">
    <location>
        <begin position="117"/>
        <end position="151"/>
    </location>
</feature>
<sequence length="220" mass="25694">MNQKIKTAVNVGAIVLVPLITERHRLTHNKDYIRMRNRTMHTLSTTKDLAAMTIDKTTATGRKLSYKAGSAKDKTVRTAEFISHTTHQLQHKTAAYQHDHAEKKKEHEDQKMIQTLSKEVERRHAQEEKALKQRQKEMKKALKAADKREQQIPAAHKQATQFLHQQIAKQQTEHDAFHDVNDYIENRVLAHEYEDNTANAPLFNRHRLEMAEHLRRLGKY</sequence>
<keyword evidence="1" id="KW-0175">Coiled coil</keyword>
<dbReference type="KEGG" id="mequ:KFV11_02675"/>
<evidence type="ECO:0000256" key="1">
    <source>
        <dbReference type="SAM" id="Coils"/>
    </source>
</evidence>
<dbReference type="RefSeq" id="WP_254250295.1">
    <property type="nucleotide sequence ID" value="NZ_CP073809.1"/>
</dbReference>
<name>A0A9Q9BRI1_9STAP</name>
<evidence type="ECO:0000313" key="2">
    <source>
        <dbReference type="EMBL" id="UTH14284.1"/>
    </source>
</evidence>
<evidence type="ECO:0000313" key="3">
    <source>
        <dbReference type="Proteomes" id="UP001057381"/>
    </source>
</evidence>
<accession>A0A9Q9BRI1</accession>
<reference evidence="2" key="1">
    <citation type="submission" date="2021-04" db="EMBL/GenBank/DDBJ databases">
        <title>Complete Genome Sequences of Macrococcus spp. from dog and cattle.</title>
        <authorList>
            <person name="Schwendener S."/>
            <person name="Perreten V."/>
        </authorList>
    </citation>
    <scope>NUCLEOTIDE SEQUENCE</scope>
    <source>
        <strain evidence="2">Epi0143-OL</strain>
    </source>
</reference>
<gene>
    <name evidence="2" type="ORF">KFV11_02675</name>
</gene>
<proteinExistence type="predicted"/>